<name>A0A2B7WE74_POLH7</name>
<protein>
    <submittedName>
        <fullName evidence="2">Uncharacterized protein</fullName>
    </submittedName>
</protein>
<evidence type="ECO:0000313" key="3">
    <source>
        <dbReference type="Proteomes" id="UP000224634"/>
    </source>
</evidence>
<dbReference type="Proteomes" id="UP000224634">
    <property type="component" value="Unassembled WGS sequence"/>
</dbReference>
<feature type="compositionally biased region" description="Low complexity" evidence="1">
    <location>
        <begin position="23"/>
        <end position="37"/>
    </location>
</feature>
<reference evidence="2 3" key="1">
    <citation type="submission" date="2017-10" db="EMBL/GenBank/DDBJ databases">
        <title>Comparative genomics in systemic dimorphic fungi from Ajellomycetaceae.</title>
        <authorList>
            <person name="Munoz J.F."/>
            <person name="Mcewen J.G."/>
            <person name="Clay O.K."/>
            <person name="Cuomo C.A."/>
        </authorList>
    </citation>
    <scope>NUCLEOTIDE SEQUENCE [LARGE SCALE GENOMIC DNA]</scope>
    <source>
        <strain evidence="2 3">UAMH7299</strain>
    </source>
</reference>
<dbReference type="AlphaFoldDB" id="A0A2B7WE74"/>
<accession>A0A2B7WE74</accession>
<evidence type="ECO:0000256" key="1">
    <source>
        <dbReference type="SAM" id="MobiDB-lite"/>
    </source>
</evidence>
<dbReference type="EMBL" id="PDNA01000641">
    <property type="protein sequence ID" value="PGG94896.1"/>
    <property type="molecule type" value="Genomic_DNA"/>
</dbReference>
<feature type="region of interest" description="Disordered" evidence="1">
    <location>
        <begin position="1"/>
        <end position="50"/>
    </location>
</feature>
<evidence type="ECO:0000313" key="2">
    <source>
        <dbReference type="EMBL" id="PGG94896.1"/>
    </source>
</evidence>
<gene>
    <name evidence="2" type="ORF">AJ80_10106</name>
</gene>
<organism evidence="2 3">
    <name type="scientific">Polytolypa hystricis (strain UAMH7299)</name>
    <dbReference type="NCBI Taxonomy" id="1447883"/>
    <lineage>
        <taxon>Eukaryota</taxon>
        <taxon>Fungi</taxon>
        <taxon>Dikarya</taxon>
        <taxon>Ascomycota</taxon>
        <taxon>Pezizomycotina</taxon>
        <taxon>Eurotiomycetes</taxon>
        <taxon>Eurotiomycetidae</taxon>
        <taxon>Onygenales</taxon>
        <taxon>Onygenales incertae sedis</taxon>
        <taxon>Polytolypa</taxon>
    </lineage>
</organism>
<comment type="caution">
    <text evidence="2">The sequence shown here is derived from an EMBL/GenBank/DDBJ whole genome shotgun (WGS) entry which is preliminary data.</text>
</comment>
<sequence length="107" mass="12012">MPEEPVAASTTEAVSDLADRPYSPVSAGSSSPQSVLSINEAPETYESSSSHNRRFVLLRSDWRRMNSHDMFLLREDLLYSLVRVARSLRLLEEEARRTAQEGNCGNL</sequence>
<proteinExistence type="predicted"/>
<keyword evidence="3" id="KW-1185">Reference proteome</keyword>